<feature type="active site" description="Charge relay system" evidence="6">
    <location>
        <position position="206"/>
    </location>
</feature>
<keyword evidence="5" id="KW-0720">Serine protease</keyword>
<dbReference type="SUPFAM" id="SSF52317">
    <property type="entry name" value="Class I glutamine amidotransferase-like"/>
    <property type="match status" value="1"/>
</dbReference>
<dbReference type="PANTHER" id="PTHR30237">
    <property type="entry name" value="MURAMOYLTETRAPEPTIDE CARBOXYPEPTIDASE"/>
    <property type="match status" value="1"/>
</dbReference>
<name>F0P1H7_WEEVC</name>
<feature type="active site" description="Nucleophile" evidence="6">
    <location>
        <position position="112"/>
    </location>
</feature>
<dbReference type="HOGENOM" id="CLU_034346_3_1_10"/>
<evidence type="ECO:0000256" key="6">
    <source>
        <dbReference type="PIRSR" id="PIRSR028757-1"/>
    </source>
</evidence>
<dbReference type="InterPro" id="IPR027478">
    <property type="entry name" value="LdcA_N"/>
</dbReference>
<evidence type="ECO:0000256" key="5">
    <source>
        <dbReference type="ARBA" id="ARBA00022825"/>
    </source>
</evidence>
<dbReference type="InterPro" id="IPR029062">
    <property type="entry name" value="Class_I_gatase-like"/>
</dbReference>
<dbReference type="Gene3D" id="3.40.50.10740">
    <property type="entry name" value="Class I glutamine amidotransferase-like"/>
    <property type="match status" value="1"/>
</dbReference>
<dbReference type="GO" id="GO:0008236">
    <property type="term" value="F:serine-type peptidase activity"/>
    <property type="evidence" value="ECO:0007669"/>
    <property type="project" value="UniProtKB-KW"/>
</dbReference>
<feature type="active site" description="Charge relay system" evidence="6">
    <location>
        <position position="283"/>
    </location>
</feature>
<dbReference type="InterPro" id="IPR003507">
    <property type="entry name" value="S66_fam"/>
</dbReference>
<evidence type="ECO:0000256" key="1">
    <source>
        <dbReference type="ARBA" id="ARBA00010233"/>
    </source>
</evidence>
<protein>
    <submittedName>
        <fullName evidence="9">Peptidase U61 LD-carboxypeptidase A</fullName>
    </submittedName>
</protein>
<dbReference type="Pfam" id="PF02016">
    <property type="entry name" value="Peptidase_S66"/>
    <property type="match status" value="1"/>
</dbReference>
<dbReference type="PANTHER" id="PTHR30237:SF2">
    <property type="entry name" value="MUREIN TETRAPEPTIDE CARBOXYPEPTIDASE"/>
    <property type="match status" value="1"/>
</dbReference>
<dbReference type="InterPro" id="IPR027461">
    <property type="entry name" value="Carboxypeptidase_A_C_sf"/>
</dbReference>
<dbReference type="CDD" id="cd07025">
    <property type="entry name" value="Peptidase_S66"/>
    <property type="match status" value="1"/>
</dbReference>
<dbReference type="Proteomes" id="UP000008641">
    <property type="component" value="Chromosome"/>
</dbReference>
<feature type="domain" description="LD-carboxypeptidase N-terminal" evidence="7">
    <location>
        <begin position="13"/>
        <end position="131"/>
    </location>
</feature>
<comment type="similarity">
    <text evidence="1">Belongs to the peptidase S66 family.</text>
</comment>
<evidence type="ECO:0000256" key="2">
    <source>
        <dbReference type="ARBA" id="ARBA00022645"/>
    </source>
</evidence>
<evidence type="ECO:0000313" key="9">
    <source>
        <dbReference type="EMBL" id="ADX67605.1"/>
    </source>
</evidence>
<dbReference type="STRING" id="865938.Weevi_0893"/>
<evidence type="ECO:0000259" key="7">
    <source>
        <dbReference type="Pfam" id="PF02016"/>
    </source>
</evidence>
<sequence>MIQPKFLQQGDTIAIVAPSKRILPNELDQEITMIKDWGFKVLVGKNIYAQHQFGYAYAGTTQQRLHDFQEALDNPNIQAIWCARGGYGAIQLIDSLDFSRFAQSPKWIIGYSDITVFHTKLQQLGYQSIHGMVVKKLAHTLYHPSTYESVRQLLIGENPTYPLLAHPINITGETTGILLGGNLSILYSLLGSETSINPENKILLIEDWYENWYHIDRMMMSLQRAGILQKLRGILVGNFTRMDVEEENTTDFEKAFDPMSLQIIHQYVKDLQIPVAFHVPAGHTGHNMAMRFGAKVELKIQSNSVNLTYI</sequence>
<keyword evidence="10" id="KW-1185">Reference proteome</keyword>
<dbReference type="GO" id="GO:0006508">
    <property type="term" value="P:proteolysis"/>
    <property type="evidence" value="ECO:0007669"/>
    <property type="project" value="UniProtKB-KW"/>
</dbReference>
<dbReference type="GO" id="GO:0004180">
    <property type="term" value="F:carboxypeptidase activity"/>
    <property type="evidence" value="ECO:0007669"/>
    <property type="project" value="UniProtKB-KW"/>
</dbReference>
<dbReference type="Pfam" id="PF17676">
    <property type="entry name" value="Peptidase_S66C"/>
    <property type="match status" value="1"/>
</dbReference>
<reference evidence="10" key="2">
    <citation type="journal article" date="2011" name="Stand. Genomic Sci.">
        <title>Complete genome sequence of Weeksella virosa type strain (9751T).</title>
        <authorList>
            <person name="Lang E."/>
            <person name="Teshima H."/>
            <person name="Lucas S."/>
            <person name="Lapidus A."/>
            <person name="Hammon N."/>
            <person name="Deshpande S."/>
            <person name="Nolan M."/>
            <person name="Cheng J."/>
            <person name="Pitluck S."/>
            <person name="Liolios K."/>
            <person name="Pagani I."/>
            <person name="Mikhailova N."/>
            <person name="Ivanova N."/>
            <person name="Mavromatis K."/>
            <person name="Pati A."/>
            <person name="Tapia R."/>
            <person name="Han C."/>
            <person name="Goodwin L."/>
            <person name="Chen A."/>
            <person name="Palaniappan K."/>
            <person name="Land M."/>
            <person name="Hauser L."/>
            <person name="Chang Y."/>
            <person name="Jeffries C."/>
            <person name="Brambilla E."/>
            <person name="Kopitz M."/>
            <person name="Rohde M."/>
            <person name="Goker M."/>
            <person name="Tindall B."/>
            <person name="Detter J."/>
            <person name="Woyke T."/>
            <person name="Bristow J."/>
            <person name="Eisen J."/>
            <person name="Markowitz V."/>
            <person name="Hugenholtz P."/>
            <person name="Klenk H."/>
            <person name="Kyrpides N."/>
        </authorList>
    </citation>
    <scope>NUCLEOTIDE SEQUENCE [LARGE SCALE GENOMIC DNA]</scope>
    <source>
        <strain evidence="10">ATCC 43766 / DSM 16922 / JCM 21250 / NBRC 16016 / NCTC 11634 / CL345/78</strain>
    </source>
</reference>
<dbReference type="InterPro" id="IPR040449">
    <property type="entry name" value="Peptidase_S66_N"/>
</dbReference>
<proteinExistence type="inferred from homology"/>
<evidence type="ECO:0000256" key="4">
    <source>
        <dbReference type="ARBA" id="ARBA00022801"/>
    </source>
</evidence>
<gene>
    <name evidence="9" type="ordered locus">Weevi_0893</name>
</gene>
<evidence type="ECO:0000256" key="3">
    <source>
        <dbReference type="ARBA" id="ARBA00022670"/>
    </source>
</evidence>
<dbReference type="AlphaFoldDB" id="F0P1H7"/>
<dbReference type="KEGG" id="wvi:Weevi_0893"/>
<organism evidence="9 10">
    <name type="scientific">Weeksella virosa (strain ATCC 43766 / DSM 16922 / JCM 21250 / CCUG 30538 / CDC 9751 / IAM 14551 / NBRC 16016 / NCTC 11634 / CL345/78)</name>
    <dbReference type="NCBI Taxonomy" id="865938"/>
    <lineage>
        <taxon>Bacteria</taxon>
        <taxon>Pseudomonadati</taxon>
        <taxon>Bacteroidota</taxon>
        <taxon>Flavobacteriia</taxon>
        <taxon>Flavobacteriales</taxon>
        <taxon>Weeksellaceae</taxon>
        <taxon>Weeksella</taxon>
    </lineage>
</organism>
<dbReference type="OrthoDB" id="9807329at2"/>
<dbReference type="RefSeq" id="WP_013597996.1">
    <property type="nucleotide sequence ID" value="NC_015144.1"/>
</dbReference>
<dbReference type="EMBL" id="CP002455">
    <property type="protein sequence ID" value="ADX67605.1"/>
    <property type="molecule type" value="Genomic_DNA"/>
</dbReference>
<dbReference type="SUPFAM" id="SSF141986">
    <property type="entry name" value="LD-carboxypeptidase A C-terminal domain-like"/>
    <property type="match status" value="1"/>
</dbReference>
<dbReference type="InterPro" id="IPR040921">
    <property type="entry name" value="Peptidase_S66C"/>
</dbReference>
<accession>F0P1H7</accession>
<dbReference type="PIRSF" id="PIRSF028757">
    <property type="entry name" value="LD-carboxypeptidase"/>
    <property type="match status" value="1"/>
</dbReference>
<keyword evidence="3" id="KW-0645">Protease</keyword>
<keyword evidence="4" id="KW-0378">Hydrolase</keyword>
<dbReference type="Gene3D" id="3.50.30.60">
    <property type="entry name" value="LD-carboxypeptidase A C-terminal domain-like"/>
    <property type="match status" value="1"/>
</dbReference>
<evidence type="ECO:0000313" key="10">
    <source>
        <dbReference type="Proteomes" id="UP000008641"/>
    </source>
</evidence>
<keyword evidence="2" id="KW-0121">Carboxypeptidase</keyword>
<feature type="domain" description="LD-carboxypeptidase C-terminal" evidence="8">
    <location>
        <begin position="175"/>
        <end position="298"/>
    </location>
</feature>
<evidence type="ECO:0000259" key="8">
    <source>
        <dbReference type="Pfam" id="PF17676"/>
    </source>
</evidence>
<dbReference type="eggNOG" id="COG1619">
    <property type="taxonomic scope" value="Bacteria"/>
</dbReference>
<reference evidence="9 10" key="1">
    <citation type="journal article" date="2011" name="Stand. Genomic Sci.">
        <title>Complete genome sequence of Weeksella virosa type strain (9751).</title>
        <authorList>
            <person name="Lang E."/>
            <person name="Teshima H."/>
            <person name="Lucas S."/>
            <person name="Lapidus A."/>
            <person name="Hammon N."/>
            <person name="Deshpande S."/>
            <person name="Nolan M."/>
            <person name="Cheng J.F."/>
            <person name="Pitluck S."/>
            <person name="Liolios K."/>
            <person name="Pagani I."/>
            <person name="Mikhailova N."/>
            <person name="Ivanova N."/>
            <person name="Mavromatis K."/>
            <person name="Pati A."/>
            <person name="Tapia R."/>
            <person name="Han C."/>
            <person name="Goodwin L."/>
            <person name="Chen A."/>
            <person name="Palaniappan K."/>
            <person name="Land M."/>
            <person name="Hauser L."/>
            <person name="Chang Y.J."/>
            <person name="Jeffries C.D."/>
            <person name="Brambilla E.M."/>
            <person name="Kopitz M."/>
            <person name="Rohde M."/>
            <person name="Goker M."/>
            <person name="Tindall B.J."/>
            <person name="Detter J.C."/>
            <person name="Woyke T."/>
            <person name="Bristow J."/>
            <person name="Eisen J.A."/>
            <person name="Markowitz V."/>
            <person name="Hugenholtz P."/>
            <person name="Klenk H.P."/>
            <person name="Kyrpides N.C."/>
        </authorList>
    </citation>
    <scope>NUCLEOTIDE SEQUENCE [LARGE SCALE GENOMIC DNA]</scope>
    <source>
        <strain evidence="10">ATCC 43766 / DSM 16922 / JCM 21250 / NBRC 16016 / NCTC 11634 / CL345/78</strain>
    </source>
</reference>